<organism evidence="1 2">
    <name type="scientific">Thalassoglobus neptunius</name>
    <dbReference type="NCBI Taxonomy" id="1938619"/>
    <lineage>
        <taxon>Bacteria</taxon>
        <taxon>Pseudomonadati</taxon>
        <taxon>Planctomycetota</taxon>
        <taxon>Planctomycetia</taxon>
        <taxon>Planctomycetales</taxon>
        <taxon>Planctomycetaceae</taxon>
        <taxon>Thalassoglobus</taxon>
    </lineage>
</organism>
<keyword evidence="2" id="KW-1185">Reference proteome</keyword>
<evidence type="ECO:0000313" key="2">
    <source>
        <dbReference type="Proteomes" id="UP000317243"/>
    </source>
</evidence>
<proteinExistence type="predicted"/>
<protein>
    <recommendedName>
        <fullName evidence="3">Sulfatase</fullName>
    </recommendedName>
</protein>
<name>A0A5C5X7I2_9PLAN</name>
<dbReference type="InterPro" id="IPR010869">
    <property type="entry name" value="DUF1501"/>
</dbReference>
<dbReference type="RefSeq" id="WP_146509133.1">
    <property type="nucleotide sequence ID" value="NZ_SIHI01000001.1"/>
</dbReference>
<dbReference type="SUPFAM" id="SSF53649">
    <property type="entry name" value="Alkaline phosphatase-like"/>
    <property type="match status" value="1"/>
</dbReference>
<gene>
    <name evidence="1" type="ORF">KOR42_20010</name>
</gene>
<evidence type="ECO:0000313" key="1">
    <source>
        <dbReference type="EMBL" id="TWT58619.1"/>
    </source>
</evidence>
<dbReference type="Pfam" id="PF07394">
    <property type="entry name" value="DUF1501"/>
    <property type="match status" value="1"/>
</dbReference>
<dbReference type="OrthoDB" id="127333at2"/>
<dbReference type="PROSITE" id="PS51318">
    <property type="entry name" value="TAT"/>
    <property type="match status" value="1"/>
</dbReference>
<dbReference type="Gene3D" id="3.40.720.10">
    <property type="entry name" value="Alkaline Phosphatase, subunit A"/>
    <property type="match status" value="1"/>
</dbReference>
<dbReference type="EMBL" id="SIHI01000001">
    <property type="protein sequence ID" value="TWT58619.1"/>
    <property type="molecule type" value="Genomic_DNA"/>
</dbReference>
<reference evidence="1 2" key="1">
    <citation type="submission" date="2019-02" db="EMBL/GenBank/DDBJ databases">
        <title>Deep-cultivation of Planctomycetes and their phenomic and genomic characterization uncovers novel biology.</title>
        <authorList>
            <person name="Wiegand S."/>
            <person name="Jogler M."/>
            <person name="Boedeker C."/>
            <person name="Pinto D."/>
            <person name="Vollmers J."/>
            <person name="Rivas-Marin E."/>
            <person name="Kohn T."/>
            <person name="Peeters S.H."/>
            <person name="Heuer A."/>
            <person name="Rast P."/>
            <person name="Oberbeckmann S."/>
            <person name="Bunk B."/>
            <person name="Jeske O."/>
            <person name="Meyerdierks A."/>
            <person name="Storesund J.E."/>
            <person name="Kallscheuer N."/>
            <person name="Luecker S."/>
            <person name="Lage O.M."/>
            <person name="Pohl T."/>
            <person name="Merkel B.J."/>
            <person name="Hornburger P."/>
            <person name="Mueller R.-W."/>
            <person name="Bruemmer F."/>
            <person name="Labrenz M."/>
            <person name="Spormann A.M."/>
            <person name="Op Den Camp H."/>
            <person name="Overmann J."/>
            <person name="Amann R."/>
            <person name="Jetten M.S.M."/>
            <person name="Mascher T."/>
            <person name="Medema M.H."/>
            <person name="Devos D.P."/>
            <person name="Kaster A.-K."/>
            <person name="Ovreas L."/>
            <person name="Rohde M."/>
            <person name="Galperin M.Y."/>
            <person name="Jogler C."/>
        </authorList>
    </citation>
    <scope>NUCLEOTIDE SEQUENCE [LARGE SCALE GENOMIC DNA]</scope>
    <source>
        <strain evidence="1 2">KOR42</strain>
    </source>
</reference>
<dbReference type="InterPro" id="IPR017850">
    <property type="entry name" value="Alkaline_phosphatase_core_sf"/>
</dbReference>
<dbReference type="Proteomes" id="UP000317243">
    <property type="component" value="Unassembled WGS sequence"/>
</dbReference>
<dbReference type="AlphaFoldDB" id="A0A5C5X7I2"/>
<comment type="caution">
    <text evidence="1">The sequence shown here is derived from an EMBL/GenBank/DDBJ whole genome shotgun (WGS) entry which is preliminary data.</text>
</comment>
<dbReference type="InterPro" id="IPR006311">
    <property type="entry name" value="TAT_signal"/>
</dbReference>
<accession>A0A5C5X7I2</accession>
<sequence length="475" mass="52175">MHPSFSQTPDPSFSRREALLRSGTGFGALALASMLPTSSLSAGPALSSHIKPRAKSVIFLFMEGGPSHLDLFDPKPQLNKLAGSQLPVGYKKVITAMGEANSPLLGSKRKWQQHGESGIWTSDWIPHISTCVDDIAVIRSCWTNGINHSGGVCQMNTGTPLPGRPSLGAWVSYGLGTENQNLPGFVVMTDNPAQVTNGPRNWSAGFMPASYQGTKLDSGTEPIANLNNPKGISDRRQRMKLDLLNEMNTQHASRREFQTELEARIESYELAFRMQAHAPEAIDLESETEETQKLYGIDEKQTEAFGRNCLLARRLVERGVRFIQLYHGAGSKWDAHSAIENNHTRMCRQMDKPVAGLIQDLKRRGLLDETLVLWGGEFGRTPMSEKGDGRDHNPTGFTMFMAGGGVAGGQTIGATDDLGFHAVENRLHVHDLHATILYLMGIDHLALTYLHKGRPERPTQNEGDAYRLITGRAQA</sequence>
<dbReference type="PANTHER" id="PTHR43737">
    <property type="entry name" value="BLL7424 PROTEIN"/>
    <property type="match status" value="1"/>
</dbReference>
<dbReference type="PANTHER" id="PTHR43737:SF1">
    <property type="entry name" value="DUF1501 DOMAIN-CONTAINING PROTEIN"/>
    <property type="match status" value="1"/>
</dbReference>
<evidence type="ECO:0008006" key="3">
    <source>
        <dbReference type="Google" id="ProtNLM"/>
    </source>
</evidence>